<name>A0AB74QDD0_CLODI</name>
<proteinExistence type="predicted"/>
<dbReference type="InterPro" id="IPR007560">
    <property type="entry name" value="Restrct_endonuc_IV_Mrr"/>
</dbReference>
<protein>
    <recommendedName>
        <fullName evidence="1">Restriction endonuclease type IV Mrr domain-containing protein</fullName>
    </recommendedName>
</protein>
<dbReference type="EMBL" id="CAADAN010000008">
    <property type="protein sequence ID" value="VFD32981.1"/>
    <property type="molecule type" value="Genomic_DNA"/>
</dbReference>
<organism evidence="2 3">
    <name type="scientific">Clostridioides difficile</name>
    <name type="common">Peptoclostridium difficile</name>
    <dbReference type="NCBI Taxonomy" id="1496"/>
    <lineage>
        <taxon>Bacteria</taxon>
        <taxon>Bacillati</taxon>
        <taxon>Bacillota</taxon>
        <taxon>Clostridia</taxon>
        <taxon>Peptostreptococcales</taxon>
        <taxon>Peptostreptococcaceae</taxon>
        <taxon>Clostridioides</taxon>
    </lineage>
</organism>
<dbReference type="GO" id="GO:0009307">
    <property type="term" value="P:DNA restriction-modification system"/>
    <property type="evidence" value="ECO:0007669"/>
    <property type="project" value="InterPro"/>
</dbReference>
<dbReference type="Pfam" id="PF04471">
    <property type="entry name" value="Mrr_cat"/>
    <property type="match status" value="1"/>
</dbReference>
<comment type="caution">
    <text evidence="2">The sequence shown here is derived from an EMBL/GenBank/DDBJ whole genome shotgun (WGS) entry which is preliminary data.</text>
</comment>
<dbReference type="RefSeq" id="WP_009902711.1">
    <property type="nucleotide sequence ID" value="NZ_CAACZS010000006.1"/>
</dbReference>
<feature type="domain" description="Restriction endonuclease type IV Mrr" evidence="1">
    <location>
        <begin position="8"/>
        <end position="137"/>
    </location>
</feature>
<dbReference type="Proteomes" id="UP000411588">
    <property type="component" value="Unassembled WGS sequence"/>
</dbReference>
<dbReference type="GO" id="GO:0003677">
    <property type="term" value="F:DNA binding"/>
    <property type="evidence" value="ECO:0007669"/>
    <property type="project" value="InterPro"/>
</dbReference>
<dbReference type="GO" id="GO:0004519">
    <property type="term" value="F:endonuclease activity"/>
    <property type="evidence" value="ECO:0007669"/>
    <property type="project" value="InterPro"/>
</dbReference>
<dbReference type="AlphaFoldDB" id="A0AB74QDD0"/>
<reference evidence="2 3" key="1">
    <citation type="submission" date="2019-02" db="EMBL/GenBank/DDBJ databases">
        <authorList>
            <consortium name="Pathogen Informatics"/>
        </authorList>
    </citation>
    <scope>NUCLEOTIDE SEQUENCE [LARGE SCALE GENOMIC DNA]</scope>
    <source>
        <strain evidence="3">clo34</strain>
    </source>
</reference>
<sequence>MSYKINFDNLTDTEFENFCFDLLKGLKCEDLNWRKGTGKSSSPADGGRDIECTYIKMDYLLGETNIEKWFVECKHYIKGVPADKLLGALTSAMSMDINRCVIIVSNFLSNPAKDMLNNFIEKNRPKFKISIWERPKLEVLTKNMDYLLRKYNIMYKDDILDYMNPYHIEYIKFPYLNKLSSFLEPFNKLDKNTKNEIVNLLSILYLGEYLETRPSVFSNYYDMYNELLKKFIKVSDITSEHVVVNSITSIILNFFLSSGNPSSVDKEINDSERSLLNIEKDKEKIIKRAKENVGDIEVEEEEYINGIKLIKELTQNRILNLERWSKERYSIYNEFCNVVVRNLIYS</sequence>
<gene>
    <name evidence="2" type="ORF">SAMEA1402399_02345</name>
</gene>
<evidence type="ECO:0000259" key="1">
    <source>
        <dbReference type="Pfam" id="PF04471"/>
    </source>
</evidence>
<accession>A0AB74QDD0</accession>
<evidence type="ECO:0000313" key="2">
    <source>
        <dbReference type="EMBL" id="VFD32981.1"/>
    </source>
</evidence>
<evidence type="ECO:0000313" key="3">
    <source>
        <dbReference type="Proteomes" id="UP000411588"/>
    </source>
</evidence>